<keyword evidence="1" id="KW-0175">Coiled coil</keyword>
<dbReference type="Proteomes" id="UP000299102">
    <property type="component" value="Unassembled WGS sequence"/>
</dbReference>
<gene>
    <name evidence="2" type="ORF">EVAR_73407_1</name>
</gene>
<reference evidence="2 3" key="1">
    <citation type="journal article" date="2019" name="Commun. Biol.">
        <title>The bagworm genome reveals a unique fibroin gene that provides high tensile strength.</title>
        <authorList>
            <person name="Kono N."/>
            <person name="Nakamura H."/>
            <person name="Ohtoshi R."/>
            <person name="Tomita M."/>
            <person name="Numata K."/>
            <person name="Arakawa K."/>
        </authorList>
    </citation>
    <scope>NUCLEOTIDE SEQUENCE [LARGE SCALE GENOMIC DNA]</scope>
</reference>
<protein>
    <submittedName>
        <fullName evidence="2">Uncharacterized protein</fullName>
    </submittedName>
</protein>
<evidence type="ECO:0000313" key="2">
    <source>
        <dbReference type="EMBL" id="GBP00727.1"/>
    </source>
</evidence>
<accession>A0A4C1SH78</accession>
<dbReference type="AlphaFoldDB" id="A0A4C1SH78"/>
<name>A0A4C1SH78_EUMVA</name>
<dbReference type="EMBL" id="BGZK01003388">
    <property type="protein sequence ID" value="GBP00727.1"/>
    <property type="molecule type" value="Genomic_DNA"/>
</dbReference>
<feature type="coiled-coil region" evidence="1">
    <location>
        <begin position="19"/>
        <end position="53"/>
    </location>
</feature>
<evidence type="ECO:0000313" key="3">
    <source>
        <dbReference type="Proteomes" id="UP000299102"/>
    </source>
</evidence>
<keyword evidence="3" id="KW-1185">Reference proteome</keyword>
<evidence type="ECO:0000256" key="1">
    <source>
        <dbReference type="SAM" id="Coils"/>
    </source>
</evidence>
<comment type="caution">
    <text evidence="2">The sequence shown here is derived from an EMBL/GenBank/DDBJ whole genome shotgun (WGS) entry which is preliminary data.</text>
</comment>
<organism evidence="2 3">
    <name type="scientific">Eumeta variegata</name>
    <name type="common">Bagworm moth</name>
    <name type="synonym">Eumeta japonica</name>
    <dbReference type="NCBI Taxonomy" id="151549"/>
    <lineage>
        <taxon>Eukaryota</taxon>
        <taxon>Metazoa</taxon>
        <taxon>Ecdysozoa</taxon>
        <taxon>Arthropoda</taxon>
        <taxon>Hexapoda</taxon>
        <taxon>Insecta</taxon>
        <taxon>Pterygota</taxon>
        <taxon>Neoptera</taxon>
        <taxon>Endopterygota</taxon>
        <taxon>Lepidoptera</taxon>
        <taxon>Glossata</taxon>
        <taxon>Ditrysia</taxon>
        <taxon>Tineoidea</taxon>
        <taxon>Psychidae</taxon>
        <taxon>Oiketicinae</taxon>
        <taxon>Eumeta</taxon>
    </lineage>
</organism>
<sequence length="98" mass="11481">MLWHSLLQLQNLATLDRATEKAKSERKFLMNGLKDLESEVLRLRREEYELLSRRDFRDECVVKGLMDTESVNDEGSAHGDEGKVLDFQEHQVKYRLAT</sequence>
<proteinExistence type="predicted"/>